<evidence type="ECO:0000313" key="3">
    <source>
        <dbReference type="Proteomes" id="UP000006038"/>
    </source>
</evidence>
<dbReference type="Gramene" id="OB11G20820.1">
    <property type="protein sequence ID" value="OB11G20820.1"/>
    <property type="gene ID" value="OB11G20820"/>
</dbReference>
<proteinExistence type="predicted"/>
<accession>J3N8E6</accession>
<reference evidence="2" key="2">
    <citation type="submission" date="2013-04" db="UniProtKB">
        <authorList>
            <consortium name="EnsemblPlants"/>
        </authorList>
    </citation>
    <scope>IDENTIFICATION</scope>
</reference>
<dbReference type="EnsemblPlants" id="OB11G20820.1">
    <property type="protein sequence ID" value="OB11G20820.1"/>
    <property type="gene ID" value="OB11G20820"/>
</dbReference>
<keyword evidence="3" id="KW-1185">Reference proteome</keyword>
<name>J3N8E6_ORYBR</name>
<feature type="region of interest" description="Disordered" evidence="1">
    <location>
        <begin position="70"/>
        <end position="98"/>
    </location>
</feature>
<evidence type="ECO:0000313" key="2">
    <source>
        <dbReference type="EnsemblPlants" id="OB11G20820.1"/>
    </source>
</evidence>
<dbReference type="Proteomes" id="UP000006038">
    <property type="component" value="Chromosome 11"/>
</dbReference>
<reference evidence="2" key="1">
    <citation type="journal article" date="2013" name="Nat. Commun.">
        <title>Whole-genome sequencing of Oryza brachyantha reveals mechanisms underlying Oryza genome evolution.</title>
        <authorList>
            <person name="Chen J."/>
            <person name="Huang Q."/>
            <person name="Gao D."/>
            <person name="Wang J."/>
            <person name="Lang Y."/>
            <person name="Liu T."/>
            <person name="Li B."/>
            <person name="Bai Z."/>
            <person name="Luis Goicoechea J."/>
            <person name="Liang C."/>
            <person name="Chen C."/>
            <person name="Zhang W."/>
            <person name="Sun S."/>
            <person name="Liao Y."/>
            <person name="Zhang X."/>
            <person name="Yang L."/>
            <person name="Song C."/>
            <person name="Wang M."/>
            <person name="Shi J."/>
            <person name="Liu G."/>
            <person name="Liu J."/>
            <person name="Zhou H."/>
            <person name="Zhou W."/>
            <person name="Yu Q."/>
            <person name="An N."/>
            <person name="Chen Y."/>
            <person name="Cai Q."/>
            <person name="Wang B."/>
            <person name="Liu B."/>
            <person name="Min J."/>
            <person name="Huang Y."/>
            <person name="Wu H."/>
            <person name="Li Z."/>
            <person name="Zhang Y."/>
            <person name="Yin Y."/>
            <person name="Song W."/>
            <person name="Jiang J."/>
            <person name="Jackson S.A."/>
            <person name="Wing R.A."/>
            <person name="Wang J."/>
            <person name="Chen M."/>
        </authorList>
    </citation>
    <scope>NUCLEOTIDE SEQUENCE [LARGE SCALE GENOMIC DNA]</scope>
    <source>
        <strain evidence="2">cv. IRGC 101232</strain>
    </source>
</reference>
<dbReference type="STRING" id="4533.J3N8E6"/>
<sequence length="113" mass="13011">MSAQVIIWAAAPAMIRVESTTPVMTVLLVPFLFEYLPKIYHAVRFLRPMQNAFGYAYGLLRRRSRESLAHRERLEEEERGQYGREKRKRKKKKKTPGVALFFLSSLPSGAGRG</sequence>
<dbReference type="HOGENOM" id="CLU_2137331_0_0_1"/>
<dbReference type="AlphaFoldDB" id="J3N8E6"/>
<organism evidence="2">
    <name type="scientific">Oryza brachyantha</name>
    <name type="common">malo sina</name>
    <dbReference type="NCBI Taxonomy" id="4533"/>
    <lineage>
        <taxon>Eukaryota</taxon>
        <taxon>Viridiplantae</taxon>
        <taxon>Streptophyta</taxon>
        <taxon>Embryophyta</taxon>
        <taxon>Tracheophyta</taxon>
        <taxon>Spermatophyta</taxon>
        <taxon>Magnoliopsida</taxon>
        <taxon>Liliopsida</taxon>
        <taxon>Poales</taxon>
        <taxon>Poaceae</taxon>
        <taxon>BOP clade</taxon>
        <taxon>Oryzoideae</taxon>
        <taxon>Oryzeae</taxon>
        <taxon>Oryzinae</taxon>
        <taxon>Oryza</taxon>
    </lineage>
</organism>
<feature type="compositionally biased region" description="Basic and acidic residues" evidence="1">
    <location>
        <begin position="70"/>
        <end position="84"/>
    </location>
</feature>
<protein>
    <submittedName>
        <fullName evidence="2">Uncharacterized protein</fullName>
    </submittedName>
</protein>
<evidence type="ECO:0000256" key="1">
    <source>
        <dbReference type="SAM" id="MobiDB-lite"/>
    </source>
</evidence>
<feature type="compositionally biased region" description="Basic residues" evidence="1">
    <location>
        <begin position="85"/>
        <end position="95"/>
    </location>
</feature>